<name>A0A814ZAD9_9BILA</name>
<dbReference type="GO" id="GO:0000812">
    <property type="term" value="C:Swr1 complex"/>
    <property type="evidence" value="ECO:0007669"/>
    <property type="project" value="TreeGrafter"/>
</dbReference>
<feature type="compositionally biased region" description="Polar residues" evidence="7">
    <location>
        <begin position="1544"/>
        <end position="1563"/>
    </location>
</feature>
<feature type="region of interest" description="Disordered" evidence="7">
    <location>
        <begin position="1544"/>
        <end position="1587"/>
    </location>
</feature>
<sequence length="1587" mass="178139">MTKMLDILEAFLNYHGYTYLRLDGTTQVLQRQLLMERFNSDDKIFIFILSTRAGGIGVNLTGADTVIFYDSDWNPTMDAQAQDRCHRIGQTKDVHIYRLISKNTIEENILKKANQKRLLCDITIDGGNFDLNCFKKNNIRELFQQSSTLEDIVRERNEYQEQLDTTRLINTTDDNLTVKQFEETLASVEDDIDRQAVEQYNKEIGADLNEFNEEEINEDQIIEKQKEKMNQVEQELKTLDNQLRPIERYVLRCVESHRTEYPITQIGPNTYLDTEQIRKDWHLSHLKTLKEQEEKQREQEDDEMMYTYARDNEKKVKYNYTYSCAQNSLVASEDWHLSHLKTLKEQEEKQREQEDDEMMYTYARDNEKKVKYNYTYSCAQNSLVASEVARYKKSSEIVTTCQSSIPSPIPLSPVLLSTSLSFFSYPPPLSSEIIKRLSKINNTQSKSPDETIGQSRRRRLQIIPSPPQTPKLIRKQKLLINPIPRQRIPSSIIKTKYNSKNNDLIIRFDSDDDDDADKLRSKTNNITLNHSKIINTLESKPSTSTSLQRRVTRSLAKSLNSISSLTKNSRQKTSNIPIINCDKSNSSNNNFRPSRVKFINSRSVINSSSIVNHGAYKSSNSRSLSPKLSDIQQTIKANKIFITEDGQAFEIWCGILMKYLADEDEEIYNDDELDFGYESEAMLIEPNEYIRFPLPKALADTTNMSKSDTNILVPRSLFDRSNLLLNTQSSALSTNTLNKSKQTLNTTNNNSNKIFPSNISSPVTPQANIKARQLYINNGTTTTPLPNTSNSNVIVPASTATSTSSRSIKLEDMLTKDNFQGLLEIDNSDWLISEDYKVLDTIQNIQQLPLSSMPFSSTSNANKPQTILPNSTLSASPLLPSTTPSSSSSPSASSSIVNNTTNALTQNWDFISDIVNRYSRILRTPKQCKHRFEQVIGPREEGRVVYDLIKKKKHVIKGTVKMSDDNWQMLRTNQLFVHDNCQKLLQIYHQKFETISQFDQQLSPLIYLNKFKQIQAAQVAHHQMRGLKQTSLSQENNINFDVPLTPGDVSYQRAEREKELKLQQQQQQQQQQQLATQSVAGNVHAQQQISATTSNTDTIKQQQIPPTNVSITSTINPRLRPSLSNTPTTPINSTPLPLIPSSSPSNPVSLQRAATNNIIVTTNNNPNMTPTRTQSNILSTRGNISTPTSPMNLPPINVTLPQNKPTTATSTTSTVINNSSQQIRTTTTFPTNQPSSISQAQQPSQQIRQIFTNATTNSIQTQPTTQTTRLTEANQPQQPSQQIRQIFTNATTNSIQTQPTTQTTRLTEANQRPQTNIPQIIATRTAALPGQVRNFRIVTFTPGTNPPTGIADTTNTSQSPIQSTNITYNRANSGPSTFSRATLNMDQDISSDLAAQLHRIKSIGINPDSNDTTQTPRAVFVPARPISTSTTSTTSSISSSSKLKSSPLIDSSTSGFQTKTSQANIVFQLPSTTTSTTTTGGDEQTTMNTSVAMRQNLMMQHLNLLSPNVNQRAQSPTTISSNAANQISVSRFLHQYHIRTTAAHNTSPLTTQMSSGQLNNEQISSSSPPPPPPPSQTSASSSSSSTT</sequence>
<evidence type="ECO:0000259" key="8">
    <source>
        <dbReference type="PROSITE" id="PS51194"/>
    </source>
</evidence>
<feature type="compositionally biased region" description="Low complexity" evidence="7">
    <location>
        <begin position="1233"/>
        <end position="1243"/>
    </location>
</feature>
<evidence type="ECO:0000313" key="9">
    <source>
        <dbReference type="EMBL" id="CAF1240395.1"/>
    </source>
</evidence>
<comment type="subcellular location">
    <subcellularLocation>
        <location evidence="1">Nucleus</location>
    </subcellularLocation>
</comment>
<dbReference type="Proteomes" id="UP000663845">
    <property type="component" value="Unassembled WGS sequence"/>
</dbReference>
<feature type="region of interest" description="Disordered" evidence="7">
    <location>
        <begin position="1205"/>
        <end position="1243"/>
    </location>
</feature>
<feature type="compositionally biased region" description="Low complexity" evidence="7">
    <location>
        <begin position="1576"/>
        <end position="1587"/>
    </location>
</feature>
<feature type="compositionally biased region" description="Polar residues" evidence="7">
    <location>
        <begin position="1407"/>
        <end position="1416"/>
    </location>
</feature>
<dbReference type="PROSITE" id="PS51194">
    <property type="entry name" value="HELICASE_CTER"/>
    <property type="match status" value="1"/>
</dbReference>
<feature type="compositionally biased region" description="Polar residues" evidence="7">
    <location>
        <begin position="1341"/>
        <end position="1360"/>
    </location>
</feature>
<dbReference type="CDD" id="cd18793">
    <property type="entry name" value="SF2_C_SNF"/>
    <property type="match status" value="1"/>
</dbReference>
<evidence type="ECO:0000256" key="1">
    <source>
        <dbReference type="ARBA" id="ARBA00004123"/>
    </source>
</evidence>
<dbReference type="GO" id="GO:0016887">
    <property type="term" value="F:ATP hydrolysis activity"/>
    <property type="evidence" value="ECO:0007669"/>
    <property type="project" value="TreeGrafter"/>
</dbReference>
<evidence type="ECO:0000313" key="10">
    <source>
        <dbReference type="Proteomes" id="UP000663845"/>
    </source>
</evidence>
<feature type="region of interest" description="Disordered" evidence="7">
    <location>
        <begin position="856"/>
        <end position="896"/>
    </location>
</feature>
<feature type="coiled-coil region" evidence="6">
    <location>
        <begin position="149"/>
        <end position="198"/>
    </location>
</feature>
<keyword evidence="3" id="KW-0378">Hydrolase</keyword>
<feature type="compositionally biased region" description="Polar residues" evidence="7">
    <location>
        <begin position="856"/>
        <end position="870"/>
    </location>
</feature>
<dbReference type="GO" id="GO:0003677">
    <property type="term" value="F:DNA binding"/>
    <property type="evidence" value="ECO:0007669"/>
    <property type="project" value="UniProtKB-KW"/>
</dbReference>
<dbReference type="InterPro" id="IPR049730">
    <property type="entry name" value="SNF2/RAD54-like_C"/>
</dbReference>
<evidence type="ECO:0000256" key="2">
    <source>
        <dbReference type="ARBA" id="ARBA00022741"/>
    </source>
</evidence>
<feature type="compositionally biased region" description="Polar residues" evidence="7">
    <location>
        <begin position="1215"/>
        <end position="1232"/>
    </location>
</feature>
<evidence type="ECO:0000256" key="7">
    <source>
        <dbReference type="SAM" id="MobiDB-lite"/>
    </source>
</evidence>
<feature type="region of interest" description="Disordered" evidence="7">
    <location>
        <begin position="1109"/>
        <end position="1128"/>
    </location>
</feature>
<dbReference type="InterPro" id="IPR001650">
    <property type="entry name" value="Helicase_C-like"/>
</dbReference>
<dbReference type="PANTHER" id="PTHR45685:SF1">
    <property type="entry name" value="HELICASE SRCAP"/>
    <property type="match status" value="1"/>
</dbReference>
<feature type="region of interest" description="Disordered" evidence="7">
    <location>
        <begin position="1404"/>
        <end position="1455"/>
    </location>
</feature>
<keyword evidence="4" id="KW-0347">Helicase</keyword>
<dbReference type="GO" id="GO:0004386">
    <property type="term" value="F:helicase activity"/>
    <property type="evidence" value="ECO:0007669"/>
    <property type="project" value="UniProtKB-KW"/>
</dbReference>
<dbReference type="InterPro" id="IPR050520">
    <property type="entry name" value="INO80/SWR1_helicase"/>
</dbReference>
<keyword evidence="6" id="KW-0175">Coiled coil</keyword>
<keyword evidence="2" id="KW-0547">Nucleotide-binding</keyword>
<gene>
    <name evidence="9" type="ORF">JYZ213_LOCUS29040</name>
</gene>
<accession>A0A814ZAD9</accession>
<dbReference type="InterPro" id="IPR027417">
    <property type="entry name" value="P-loop_NTPase"/>
</dbReference>
<dbReference type="SUPFAM" id="SSF52540">
    <property type="entry name" value="P-loop containing nucleoside triphosphate hydrolases"/>
    <property type="match status" value="1"/>
</dbReference>
<protein>
    <recommendedName>
        <fullName evidence="8">Helicase C-terminal domain-containing protein</fullName>
    </recommendedName>
</protein>
<evidence type="ECO:0000256" key="3">
    <source>
        <dbReference type="ARBA" id="ARBA00022801"/>
    </source>
</evidence>
<evidence type="ECO:0000256" key="6">
    <source>
        <dbReference type="SAM" id="Coils"/>
    </source>
</evidence>
<dbReference type="EMBL" id="CAJNOG010000435">
    <property type="protein sequence ID" value="CAF1240395.1"/>
    <property type="molecule type" value="Genomic_DNA"/>
</dbReference>
<proteinExistence type="predicted"/>
<dbReference type="GO" id="GO:0006338">
    <property type="term" value="P:chromatin remodeling"/>
    <property type="evidence" value="ECO:0007669"/>
    <property type="project" value="TreeGrafter"/>
</dbReference>
<dbReference type="PANTHER" id="PTHR45685">
    <property type="entry name" value="HELICASE SRCAP-RELATED"/>
    <property type="match status" value="1"/>
</dbReference>
<evidence type="ECO:0000256" key="4">
    <source>
        <dbReference type="ARBA" id="ARBA00022806"/>
    </source>
</evidence>
<organism evidence="9 10">
    <name type="scientific">Adineta steineri</name>
    <dbReference type="NCBI Taxonomy" id="433720"/>
    <lineage>
        <taxon>Eukaryota</taxon>
        <taxon>Metazoa</taxon>
        <taxon>Spiralia</taxon>
        <taxon>Gnathifera</taxon>
        <taxon>Rotifera</taxon>
        <taxon>Eurotatoria</taxon>
        <taxon>Bdelloidea</taxon>
        <taxon>Adinetida</taxon>
        <taxon>Adinetidae</taxon>
        <taxon>Adineta</taxon>
    </lineage>
</organism>
<dbReference type="GO" id="GO:0042393">
    <property type="term" value="F:histone binding"/>
    <property type="evidence" value="ECO:0007669"/>
    <property type="project" value="TreeGrafter"/>
</dbReference>
<comment type="caution">
    <text evidence="9">The sequence shown here is derived from an EMBL/GenBank/DDBJ whole genome shotgun (WGS) entry which is preliminary data.</text>
</comment>
<feature type="compositionally biased region" description="Low complexity" evidence="7">
    <location>
        <begin position="1425"/>
        <end position="1452"/>
    </location>
</feature>
<reference evidence="9" key="1">
    <citation type="submission" date="2021-02" db="EMBL/GenBank/DDBJ databases">
        <authorList>
            <person name="Nowell W R."/>
        </authorList>
    </citation>
    <scope>NUCLEOTIDE SEQUENCE</scope>
</reference>
<dbReference type="GO" id="GO:0005524">
    <property type="term" value="F:ATP binding"/>
    <property type="evidence" value="ECO:0007669"/>
    <property type="project" value="UniProtKB-KW"/>
</dbReference>
<evidence type="ECO:0000256" key="5">
    <source>
        <dbReference type="ARBA" id="ARBA00022840"/>
    </source>
</evidence>
<feature type="domain" description="Helicase C-terminal" evidence="8">
    <location>
        <begin position="1"/>
        <end position="135"/>
    </location>
</feature>
<feature type="region of interest" description="Disordered" evidence="7">
    <location>
        <begin position="1340"/>
        <end position="1360"/>
    </location>
</feature>
<dbReference type="Gene3D" id="3.40.50.300">
    <property type="entry name" value="P-loop containing nucleotide triphosphate hydrolases"/>
    <property type="match status" value="1"/>
</dbReference>
<dbReference type="SMART" id="SM00490">
    <property type="entry name" value="HELICc"/>
    <property type="match status" value="1"/>
</dbReference>
<dbReference type="Pfam" id="PF00271">
    <property type="entry name" value="Helicase_C"/>
    <property type="match status" value="1"/>
</dbReference>
<feature type="compositionally biased region" description="Low complexity" evidence="7">
    <location>
        <begin position="871"/>
        <end position="895"/>
    </location>
</feature>
<keyword evidence="5" id="KW-0067">ATP-binding</keyword>